<keyword evidence="1" id="KW-0342">GTP-binding</keyword>
<organism evidence="4 5">
    <name type="scientific">Golovinomyces cichoracearum</name>
    <dbReference type="NCBI Taxonomy" id="62708"/>
    <lineage>
        <taxon>Eukaryota</taxon>
        <taxon>Fungi</taxon>
        <taxon>Dikarya</taxon>
        <taxon>Ascomycota</taxon>
        <taxon>Pezizomycotina</taxon>
        <taxon>Leotiomycetes</taxon>
        <taxon>Erysiphales</taxon>
        <taxon>Erysiphaceae</taxon>
        <taxon>Golovinomyces</taxon>
    </lineage>
</organism>
<dbReference type="Gene3D" id="3.40.50.300">
    <property type="entry name" value="P-loop containing nucleotide triphosphate hydrolases"/>
    <property type="match status" value="1"/>
</dbReference>
<evidence type="ECO:0000313" key="5">
    <source>
        <dbReference type="Proteomes" id="UP000285326"/>
    </source>
</evidence>
<feature type="domain" description="Septin-type G" evidence="3">
    <location>
        <begin position="163"/>
        <end position="522"/>
    </location>
</feature>
<gene>
    <name evidence="4" type="ORF">GcM1_203026</name>
</gene>
<name>A0A420IXU3_9PEZI</name>
<evidence type="ECO:0000259" key="3">
    <source>
        <dbReference type="PROSITE" id="PS51719"/>
    </source>
</evidence>
<dbReference type="SUPFAM" id="SSF52540">
    <property type="entry name" value="P-loop containing nucleoside triphosphate hydrolases"/>
    <property type="match status" value="1"/>
</dbReference>
<dbReference type="Pfam" id="PF00735">
    <property type="entry name" value="Septin"/>
    <property type="match status" value="3"/>
</dbReference>
<feature type="compositionally biased region" description="Low complexity" evidence="2">
    <location>
        <begin position="141"/>
        <end position="151"/>
    </location>
</feature>
<sequence>MNMASLTVPVVRDTPRDQPGRHTSISGFLRRTKSADNRSKKKKQDDAQKQARERERRRNLELRVPHSQPSPTNSHVHRDHNALSSIHTAAHLDNTFEDISLIVVPNGKIKVPLAKLSSASTNDWVHPLALNEIKATDEKNSSSSGNAPSPSCTAQRVRKRKGPAPFKYVLILGSKSCGKTSFLNFLKASFLSQTKKKAQKLTNLREDIFAPPYHKFGSFEKHYIEAEIDRERLGLTLWDSEGLEENIIDFQLQEILNFIESKFEETFNEEIKVIRTPGGVQDNHIHVIFLLLDPLRLDRNIAAFKSARSQESWLIGKNDYTDLDVIGGLDNNLELKVLQTLQGKAIVVPIISKADTITTTHMSFLKTNIRESLRNSNLDQLDLFGLDDADVEPSKGSSNTVVRKDTKSDEYISSPEKNVKTESQNRLPPNTHESARYARCKSIEPEDYSDISAFPLSIISPDINEPNIVGRQFPWGFADPFNGKHCDFLCLKNTIFGEWRADLREVCLEVLYENWRTNRLKQQVQ</sequence>
<proteinExistence type="inferred from homology"/>
<keyword evidence="1" id="KW-0547">Nucleotide-binding</keyword>
<dbReference type="InterPro" id="IPR030379">
    <property type="entry name" value="G_SEPTIN_dom"/>
</dbReference>
<feature type="compositionally biased region" description="Basic and acidic residues" evidence="2">
    <location>
        <begin position="33"/>
        <end position="64"/>
    </location>
</feature>
<dbReference type="InterPro" id="IPR027417">
    <property type="entry name" value="P-loop_NTPase"/>
</dbReference>
<dbReference type="PANTHER" id="PTHR18884">
    <property type="entry name" value="SEPTIN"/>
    <property type="match status" value="1"/>
</dbReference>
<feature type="region of interest" description="Disordered" evidence="2">
    <location>
        <begin position="1"/>
        <end position="79"/>
    </location>
</feature>
<feature type="region of interest" description="Disordered" evidence="2">
    <location>
        <begin position="392"/>
        <end position="433"/>
    </location>
</feature>
<protein>
    <submittedName>
        <fullName evidence="4">Septin-7</fullName>
    </submittedName>
</protein>
<dbReference type="PROSITE" id="PS51719">
    <property type="entry name" value="G_SEPTIN"/>
    <property type="match status" value="1"/>
</dbReference>
<accession>A0A420IXU3</accession>
<reference evidence="4 5" key="1">
    <citation type="journal article" date="2018" name="BMC Genomics">
        <title>Comparative genome analyses reveal sequence features reflecting distinct modes of host-adaptation between dicot and monocot powdery mildew.</title>
        <authorList>
            <person name="Wu Y."/>
            <person name="Ma X."/>
            <person name="Pan Z."/>
            <person name="Kale S.D."/>
            <person name="Song Y."/>
            <person name="King H."/>
            <person name="Zhang Q."/>
            <person name="Presley C."/>
            <person name="Deng X."/>
            <person name="Wei C.I."/>
            <person name="Xiao S."/>
        </authorList>
    </citation>
    <scope>NUCLEOTIDE SEQUENCE [LARGE SCALE GENOMIC DNA]</scope>
    <source>
        <strain evidence="4">UMSG1</strain>
    </source>
</reference>
<comment type="similarity">
    <text evidence="1">Belongs to the TRAFAC class TrmE-Era-EngA-EngB-Septin-like GTPase superfamily. Septin GTPase family.</text>
</comment>
<evidence type="ECO:0000256" key="1">
    <source>
        <dbReference type="RuleBase" id="RU004560"/>
    </source>
</evidence>
<dbReference type="EMBL" id="MCBS01020347">
    <property type="protein sequence ID" value="RKF79338.1"/>
    <property type="molecule type" value="Genomic_DNA"/>
</dbReference>
<feature type="compositionally biased region" description="Polar residues" evidence="2">
    <location>
        <begin position="421"/>
        <end position="432"/>
    </location>
</feature>
<dbReference type="GO" id="GO:0005525">
    <property type="term" value="F:GTP binding"/>
    <property type="evidence" value="ECO:0007669"/>
    <property type="project" value="UniProtKB-KW"/>
</dbReference>
<dbReference type="Proteomes" id="UP000285326">
    <property type="component" value="Unassembled WGS sequence"/>
</dbReference>
<evidence type="ECO:0000313" key="4">
    <source>
        <dbReference type="EMBL" id="RKF79338.1"/>
    </source>
</evidence>
<feature type="region of interest" description="Disordered" evidence="2">
    <location>
        <begin position="136"/>
        <end position="159"/>
    </location>
</feature>
<comment type="caution">
    <text evidence="4">The sequence shown here is derived from an EMBL/GenBank/DDBJ whole genome shotgun (WGS) entry which is preliminary data.</text>
</comment>
<dbReference type="AlphaFoldDB" id="A0A420IXU3"/>
<evidence type="ECO:0000256" key="2">
    <source>
        <dbReference type="SAM" id="MobiDB-lite"/>
    </source>
</evidence>